<dbReference type="Proteomes" id="UP000076218">
    <property type="component" value="Unassembled WGS sequence"/>
</dbReference>
<keyword evidence="1" id="KW-0472">Membrane</keyword>
<organism evidence="2 3">
    <name type="scientific">Clavibacter tessellarius</name>
    <dbReference type="NCBI Taxonomy" id="31965"/>
    <lineage>
        <taxon>Bacteria</taxon>
        <taxon>Bacillati</taxon>
        <taxon>Actinomycetota</taxon>
        <taxon>Actinomycetes</taxon>
        <taxon>Micrococcales</taxon>
        <taxon>Microbacteriaceae</taxon>
        <taxon>Clavibacter</taxon>
    </lineage>
</organism>
<proteinExistence type="predicted"/>
<evidence type="ECO:0000313" key="3">
    <source>
        <dbReference type="Proteomes" id="UP000076218"/>
    </source>
</evidence>
<evidence type="ECO:0000256" key="1">
    <source>
        <dbReference type="SAM" id="Phobius"/>
    </source>
</evidence>
<dbReference type="AlphaFoldDB" id="A0A154V4F4"/>
<comment type="caution">
    <text evidence="2">The sequence shown here is derived from an EMBL/GenBank/DDBJ whole genome shotgun (WGS) entry which is preliminary data.</text>
</comment>
<keyword evidence="1" id="KW-1133">Transmembrane helix</keyword>
<keyword evidence="1" id="KW-0812">Transmembrane</keyword>
<dbReference type="EMBL" id="LQXA01000008">
    <property type="protein sequence ID" value="KZC96250.1"/>
    <property type="molecule type" value="Genomic_DNA"/>
</dbReference>
<name>A0A154V4F4_9MICO</name>
<dbReference type="RefSeq" id="WP_063070413.1">
    <property type="nucleotide sequence ID" value="NZ_LQXA01000008.1"/>
</dbReference>
<sequence>MEPHERADPDARTRRAERAELAELRRRVYGPGSDADPADLARLRVLEARTADAPVVTRTDAAASAPGRGVGAGVADADARRAVAYAAPADTNTAGGSADDDADAPSARSRPRAALRLAILWAASVAAAVAVTAVIVATVTAPVGREVAVVRFDPDQELPVYMRDYFGGAETGSARFHGLTLVRLENDRSAYPQVRAECLSVQPSRAALGSTEGGGCAAGAFGASAQFVVGIGAPEELRDEYPVGTALLFDLRGDAVHVRVDDSGRVPSPTRTPR</sequence>
<feature type="transmembrane region" description="Helical" evidence="1">
    <location>
        <begin position="118"/>
        <end position="141"/>
    </location>
</feature>
<accession>A0A154V4F4</accession>
<protein>
    <submittedName>
        <fullName evidence="2">Uncharacterized protein</fullName>
    </submittedName>
</protein>
<evidence type="ECO:0000313" key="2">
    <source>
        <dbReference type="EMBL" id="KZC96250.1"/>
    </source>
</evidence>
<gene>
    <name evidence="2" type="ORF">AWH51_03585</name>
</gene>
<reference evidence="2 3" key="1">
    <citation type="submission" date="2016-01" db="EMBL/GenBank/DDBJ databases">
        <title>Draft genome sequence of Clavibacter michiganensis subsp. tessellarius DOAB 609.</title>
        <authorList>
            <person name="Tambong J.T."/>
        </authorList>
    </citation>
    <scope>NUCLEOTIDE SEQUENCE [LARGE SCALE GENOMIC DNA]</scope>
    <source>
        <strain evidence="2 3">DOAB 609</strain>
    </source>
</reference>